<feature type="transmembrane region" description="Helical" evidence="2">
    <location>
        <begin position="388"/>
        <end position="407"/>
    </location>
</feature>
<dbReference type="SUPFAM" id="SSF81606">
    <property type="entry name" value="PP2C-like"/>
    <property type="match status" value="1"/>
</dbReference>
<keyword evidence="2" id="KW-0812">Transmembrane</keyword>
<evidence type="ECO:0000256" key="1">
    <source>
        <dbReference type="ARBA" id="ARBA00022801"/>
    </source>
</evidence>
<dbReference type="OrthoDB" id="9802500at2"/>
<dbReference type="GO" id="GO:0016020">
    <property type="term" value="C:membrane"/>
    <property type="evidence" value="ECO:0007669"/>
    <property type="project" value="InterPro"/>
</dbReference>
<dbReference type="PANTHER" id="PTHR43156:SF2">
    <property type="entry name" value="STAGE II SPORULATION PROTEIN E"/>
    <property type="match status" value="1"/>
</dbReference>
<dbReference type="CDD" id="cd06225">
    <property type="entry name" value="HAMP"/>
    <property type="match status" value="1"/>
</dbReference>
<keyword evidence="2" id="KW-1133">Transmembrane helix</keyword>
<evidence type="ECO:0000313" key="4">
    <source>
        <dbReference type="EMBL" id="SEA24570.1"/>
    </source>
</evidence>
<keyword evidence="1" id="KW-0378">Hydrolase</keyword>
<dbReference type="Pfam" id="PF07228">
    <property type="entry name" value="SpoIIE"/>
    <property type="match status" value="1"/>
</dbReference>
<gene>
    <name evidence="4" type="ORF">SAMN05660420_01580</name>
</gene>
<dbReference type="EMBL" id="FNQN01000004">
    <property type="protein sequence ID" value="SEA24570.1"/>
    <property type="molecule type" value="Genomic_DNA"/>
</dbReference>
<dbReference type="InterPro" id="IPR001932">
    <property type="entry name" value="PPM-type_phosphatase-like_dom"/>
</dbReference>
<evidence type="ECO:0000313" key="5">
    <source>
        <dbReference type="Proteomes" id="UP000199409"/>
    </source>
</evidence>
<dbReference type="InterPro" id="IPR003660">
    <property type="entry name" value="HAMP_dom"/>
</dbReference>
<dbReference type="GO" id="GO:0007165">
    <property type="term" value="P:signal transduction"/>
    <property type="evidence" value="ECO:0007669"/>
    <property type="project" value="InterPro"/>
</dbReference>
<name>A0A1H3ZLL7_9BACT</name>
<dbReference type="Gene3D" id="6.10.340.10">
    <property type="match status" value="1"/>
</dbReference>
<reference evidence="4 5" key="1">
    <citation type="submission" date="2016-10" db="EMBL/GenBank/DDBJ databases">
        <authorList>
            <person name="de Groot N.N."/>
        </authorList>
    </citation>
    <scope>NUCLEOTIDE SEQUENCE [LARGE SCALE GENOMIC DNA]</scope>
    <source>
        <strain evidence="4 5">DSM 7343</strain>
    </source>
</reference>
<dbReference type="SUPFAM" id="SSF103190">
    <property type="entry name" value="Sensory domain-like"/>
    <property type="match status" value="1"/>
</dbReference>
<dbReference type="STRING" id="37625.SAMN05660420_01580"/>
<dbReference type="Pfam" id="PF22673">
    <property type="entry name" value="MCP-like_PDC_1"/>
    <property type="match status" value="1"/>
</dbReference>
<sequence length="708" mass="78829">MRFRTKFLILLLFVTLLPLGMSFLLQRASMLHFGNKLTDDTRTLLNNDAQSLLHSLVNDYGLILKRDKAIALLTLQSQAEAVASRLSAPPPKTPQPIFYSADYASAHKRPIDLTSTSKYQRLSATGELVPIPISYSQQVIFLAGKNQGSELTDDLNRISRMTDVYKALHAIQPDLFLWQYTSLESGIHSSYPGKGGYPADYDPRQRQWYQEAAKKRGQTQQIVTDLTTGTLILTMAQPIYTPAGKLAGVTALDIDYRQFFSDWKIPEQWGSEAQSMVLVYHEDAADPNKKLQILLRNRNENHSLNWRVPVKPEYLEITDPQLKELQQDWIAGNSAVRKVTYQGREALWAYGPRNKEEPFPLVIVPYQQIISQAVNAEQFAKQQISQSLTISAALTIVVVAIAVLLAISRSRKVTLPILELATAANQLSAGNFDARVQIRTGDELEELGNTFNSMGARLKERDKMMQSLALAKKIQQQLLPDSAPDCPYFDLAGRSIYCDGTGGDYFDFIALQISGQQQFGLAVGDVSGHGIGPALVMATTRAALHSLVNRYKIQLVALANELNNQLCRDTAEAYFMTLFYGVLDPAAQSLRWISAGHAPLFLYRADGPIEELSSSGIPLGIIEDTPYEMATTIQFMPGDILLIGTDGIWEAQNSEEEMFGTQRVHELLIRHAEDSADTIAEKFIAALNRFRGGHSQDDDITLMVVKAR</sequence>
<evidence type="ECO:0000256" key="2">
    <source>
        <dbReference type="SAM" id="Phobius"/>
    </source>
</evidence>
<dbReference type="PROSITE" id="PS50885">
    <property type="entry name" value="HAMP"/>
    <property type="match status" value="1"/>
</dbReference>
<dbReference type="SMART" id="SM00331">
    <property type="entry name" value="PP2C_SIG"/>
    <property type="match status" value="1"/>
</dbReference>
<dbReference type="CDD" id="cd18773">
    <property type="entry name" value="PDC1_HK_sensor"/>
    <property type="match status" value="1"/>
</dbReference>
<keyword evidence="2" id="KW-0472">Membrane</keyword>
<dbReference type="Gene3D" id="3.30.450.20">
    <property type="entry name" value="PAS domain"/>
    <property type="match status" value="1"/>
</dbReference>
<accession>A0A1H3ZLL7</accession>
<dbReference type="GO" id="GO:0016791">
    <property type="term" value="F:phosphatase activity"/>
    <property type="evidence" value="ECO:0007669"/>
    <property type="project" value="TreeGrafter"/>
</dbReference>
<proteinExistence type="predicted"/>
<dbReference type="InterPro" id="IPR052016">
    <property type="entry name" value="Bact_Sigma-Reg"/>
</dbReference>
<dbReference type="InterPro" id="IPR036457">
    <property type="entry name" value="PPM-type-like_dom_sf"/>
</dbReference>
<dbReference type="PANTHER" id="PTHR43156">
    <property type="entry name" value="STAGE II SPORULATION PROTEIN E-RELATED"/>
    <property type="match status" value="1"/>
</dbReference>
<keyword evidence="5" id="KW-1185">Reference proteome</keyword>
<dbReference type="SMART" id="SM00304">
    <property type="entry name" value="HAMP"/>
    <property type="match status" value="1"/>
</dbReference>
<dbReference type="AlphaFoldDB" id="A0A1H3ZLL7"/>
<dbReference type="Pfam" id="PF00672">
    <property type="entry name" value="HAMP"/>
    <property type="match status" value="1"/>
</dbReference>
<dbReference type="Proteomes" id="UP000199409">
    <property type="component" value="Unassembled WGS sequence"/>
</dbReference>
<dbReference type="InterPro" id="IPR029151">
    <property type="entry name" value="Sensor-like_sf"/>
</dbReference>
<feature type="domain" description="HAMP" evidence="3">
    <location>
        <begin position="411"/>
        <end position="463"/>
    </location>
</feature>
<evidence type="ECO:0000259" key="3">
    <source>
        <dbReference type="PROSITE" id="PS50885"/>
    </source>
</evidence>
<dbReference type="Gene3D" id="3.60.40.10">
    <property type="entry name" value="PPM-type phosphatase domain"/>
    <property type="match status" value="1"/>
</dbReference>
<dbReference type="RefSeq" id="WP_092346454.1">
    <property type="nucleotide sequence ID" value="NZ_FNQN01000004.1"/>
</dbReference>
<organism evidence="4 5">
    <name type="scientific">Desulfuromusa kysingii</name>
    <dbReference type="NCBI Taxonomy" id="37625"/>
    <lineage>
        <taxon>Bacteria</taxon>
        <taxon>Pseudomonadati</taxon>
        <taxon>Thermodesulfobacteriota</taxon>
        <taxon>Desulfuromonadia</taxon>
        <taxon>Desulfuromonadales</taxon>
        <taxon>Geopsychrobacteraceae</taxon>
        <taxon>Desulfuromusa</taxon>
    </lineage>
</organism>
<dbReference type="SUPFAM" id="SSF158472">
    <property type="entry name" value="HAMP domain-like"/>
    <property type="match status" value="1"/>
</dbReference>
<protein>
    <submittedName>
        <fullName evidence="4">Sigma-B regulation protein RsbU (Phosphoserine phosphatase)</fullName>
    </submittedName>
</protein>